<dbReference type="InterPro" id="IPR014746">
    <property type="entry name" value="Gln_synth/guanido_kin_cat_dom"/>
</dbReference>
<comment type="similarity">
    <text evidence="2">Belongs to the glutamine synthetase family.</text>
</comment>
<organism evidence="9">
    <name type="scientific">viral metagenome</name>
    <dbReference type="NCBI Taxonomy" id="1070528"/>
    <lineage>
        <taxon>unclassified sequences</taxon>
        <taxon>metagenomes</taxon>
        <taxon>organismal metagenomes</taxon>
    </lineage>
</organism>
<proteinExistence type="inferred from homology"/>
<dbReference type="SUPFAM" id="SSF55931">
    <property type="entry name" value="Glutamine synthetase/guanido kinase"/>
    <property type="match status" value="1"/>
</dbReference>
<keyword evidence="6" id="KW-0547">Nucleotide-binding</keyword>
<sequence>MENLTLKICFHNVGDYSQNCKSIIANTVQYILYIYKEQLCMYSIDMIWCEYIWLDHDNNYRSKTRILNSENGVFNIDNVPIWNYDGSSTQQAHGEDSEIYIKPVHMVRDPFRRDRDSWLVLCDTWLPNDNPHPDNTRFVAMKIFSQKQVVEAKPWFGLEQEFFIRKSTKGYPLGMDAKLYQKSQQETIQGQYYCGVGKGNCHGRVLMDEAVVNMVDSGLSINGLNFEVAPGQAEFQIMNEGIVAADELHLARYILIRTAEKLDLSIDMHPKPFKLNLNGSGCHTNYSTKYMRQDGGFTVIKEAIQKLEKTHAEHIAIYGKYNEMRLSGKWETADINTFSSGVADRGASIRIPRFTDRDKKGYLEDRRPSSNMDPYLVTAKIAETTIL</sequence>
<evidence type="ECO:0000259" key="8">
    <source>
        <dbReference type="PROSITE" id="PS51987"/>
    </source>
</evidence>
<evidence type="ECO:0000256" key="1">
    <source>
        <dbReference type="ARBA" id="ARBA00004496"/>
    </source>
</evidence>
<dbReference type="InterPro" id="IPR050292">
    <property type="entry name" value="Glutamine_Synthetase"/>
</dbReference>
<dbReference type="GO" id="GO:0005524">
    <property type="term" value="F:ATP binding"/>
    <property type="evidence" value="ECO:0007669"/>
    <property type="project" value="UniProtKB-KW"/>
</dbReference>
<dbReference type="GO" id="GO:0004356">
    <property type="term" value="F:glutamine synthetase activity"/>
    <property type="evidence" value="ECO:0007669"/>
    <property type="project" value="UniProtKB-EC"/>
</dbReference>
<feature type="domain" description="GS catalytic" evidence="8">
    <location>
        <begin position="136"/>
        <end position="387"/>
    </location>
</feature>
<dbReference type="PANTHER" id="PTHR20852">
    <property type="entry name" value="GLUTAMINE SYNTHETASE"/>
    <property type="match status" value="1"/>
</dbReference>
<dbReference type="InterPro" id="IPR027303">
    <property type="entry name" value="Gln_synth_gly_rich_site"/>
</dbReference>
<evidence type="ECO:0000256" key="2">
    <source>
        <dbReference type="ARBA" id="ARBA00009897"/>
    </source>
</evidence>
<evidence type="ECO:0000256" key="7">
    <source>
        <dbReference type="ARBA" id="ARBA00022840"/>
    </source>
</evidence>
<dbReference type="InterPro" id="IPR008146">
    <property type="entry name" value="Gln_synth_cat_dom"/>
</dbReference>
<evidence type="ECO:0000256" key="6">
    <source>
        <dbReference type="ARBA" id="ARBA00022741"/>
    </source>
</evidence>
<dbReference type="EC" id="6.3.1.2" evidence="3"/>
<dbReference type="Gene3D" id="3.10.20.70">
    <property type="entry name" value="Glutamine synthetase, N-terminal domain"/>
    <property type="match status" value="1"/>
</dbReference>
<name>A0A6C0C5B5_9ZZZZ</name>
<dbReference type="EMBL" id="MN739334">
    <property type="protein sequence ID" value="QHS98969.1"/>
    <property type="molecule type" value="Genomic_DNA"/>
</dbReference>
<dbReference type="FunFam" id="3.30.590.10:FF:000011">
    <property type="entry name" value="Glutamine synthetase"/>
    <property type="match status" value="1"/>
</dbReference>
<dbReference type="Pfam" id="PF00120">
    <property type="entry name" value="Gln-synt_C"/>
    <property type="match status" value="1"/>
</dbReference>
<dbReference type="Gene3D" id="3.30.590.10">
    <property type="entry name" value="Glutamine synthetase/guanido kinase, catalytic domain"/>
    <property type="match status" value="1"/>
</dbReference>
<dbReference type="InterPro" id="IPR036651">
    <property type="entry name" value="Gln_synt_N_sf"/>
</dbReference>
<evidence type="ECO:0000256" key="3">
    <source>
        <dbReference type="ARBA" id="ARBA00012937"/>
    </source>
</evidence>
<dbReference type="SMART" id="SM01230">
    <property type="entry name" value="Gln-synt_C"/>
    <property type="match status" value="1"/>
</dbReference>
<dbReference type="SUPFAM" id="SSF54368">
    <property type="entry name" value="Glutamine synthetase, N-terminal domain"/>
    <property type="match status" value="1"/>
</dbReference>
<keyword evidence="5" id="KW-0436">Ligase</keyword>
<accession>A0A6C0C5B5</accession>
<evidence type="ECO:0000256" key="5">
    <source>
        <dbReference type="ARBA" id="ARBA00022598"/>
    </source>
</evidence>
<keyword evidence="7" id="KW-0067">ATP-binding</keyword>
<dbReference type="PANTHER" id="PTHR20852:SF57">
    <property type="entry name" value="GLUTAMINE SYNTHETASE 2 CYTOPLASMIC"/>
    <property type="match status" value="1"/>
</dbReference>
<dbReference type="GO" id="GO:0006542">
    <property type="term" value="P:glutamine biosynthetic process"/>
    <property type="evidence" value="ECO:0007669"/>
    <property type="project" value="InterPro"/>
</dbReference>
<dbReference type="PROSITE" id="PS00180">
    <property type="entry name" value="GLNA_1"/>
    <property type="match status" value="1"/>
</dbReference>
<evidence type="ECO:0000313" key="9">
    <source>
        <dbReference type="EMBL" id="QHS98969.1"/>
    </source>
</evidence>
<dbReference type="PROSITE" id="PS51987">
    <property type="entry name" value="GS_CATALYTIC"/>
    <property type="match status" value="1"/>
</dbReference>
<protein>
    <recommendedName>
        <fullName evidence="3">glutamine synthetase</fullName>
        <ecNumber evidence="3">6.3.1.2</ecNumber>
    </recommendedName>
</protein>
<reference evidence="9" key="1">
    <citation type="journal article" date="2020" name="Nature">
        <title>Giant virus diversity and host interactions through global metagenomics.</title>
        <authorList>
            <person name="Schulz F."/>
            <person name="Roux S."/>
            <person name="Paez-Espino D."/>
            <person name="Jungbluth S."/>
            <person name="Walsh D.A."/>
            <person name="Denef V.J."/>
            <person name="McMahon K.D."/>
            <person name="Konstantinidis K.T."/>
            <person name="Eloe-Fadrosh E.A."/>
            <person name="Kyrpides N.C."/>
            <person name="Woyke T."/>
        </authorList>
    </citation>
    <scope>NUCLEOTIDE SEQUENCE</scope>
    <source>
        <strain evidence="9">GVMAG-M-3300020185-33</strain>
    </source>
</reference>
<evidence type="ECO:0000256" key="4">
    <source>
        <dbReference type="ARBA" id="ARBA00022490"/>
    </source>
</evidence>
<dbReference type="InterPro" id="IPR027302">
    <property type="entry name" value="Gln_synth_N_conserv_site"/>
</dbReference>
<dbReference type="PROSITE" id="PS00181">
    <property type="entry name" value="GLNA_ATP"/>
    <property type="match status" value="1"/>
</dbReference>
<keyword evidence="4" id="KW-0963">Cytoplasm</keyword>
<dbReference type="AlphaFoldDB" id="A0A6C0C5B5"/>
<comment type="subcellular location">
    <subcellularLocation>
        <location evidence="1">Cytoplasm</location>
    </subcellularLocation>
</comment>
<dbReference type="GO" id="GO:0005737">
    <property type="term" value="C:cytoplasm"/>
    <property type="evidence" value="ECO:0007669"/>
    <property type="project" value="UniProtKB-SubCell"/>
</dbReference>